<proteinExistence type="predicted"/>
<name>A0A2J6SML9_9HELO</name>
<reference evidence="2 3" key="1">
    <citation type="submission" date="2016-04" db="EMBL/GenBank/DDBJ databases">
        <title>A degradative enzymes factory behind the ericoid mycorrhizal symbiosis.</title>
        <authorList>
            <consortium name="DOE Joint Genome Institute"/>
            <person name="Martino E."/>
            <person name="Morin E."/>
            <person name="Grelet G."/>
            <person name="Kuo A."/>
            <person name="Kohler A."/>
            <person name="Daghino S."/>
            <person name="Barry K."/>
            <person name="Choi C."/>
            <person name="Cichocki N."/>
            <person name="Clum A."/>
            <person name="Copeland A."/>
            <person name="Hainaut M."/>
            <person name="Haridas S."/>
            <person name="Labutti K."/>
            <person name="Lindquist E."/>
            <person name="Lipzen A."/>
            <person name="Khouja H.-R."/>
            <person name="Murat C."/>
            <person name="Ohm R."/>
            <person name="Olson A."/>
            <person name="Spatafora J."/>
            <person name="Veneault-Fourrey C."/>
            <person name="Henrissat B."/>
            <person name="Grigoriev I."/>
            <person name="Martin F."/>
            <person name="Perotto S."/>
        </authorList>
    </citation>
    <scope>NUCLEOTIDE SEQUENCE [LARGE SCALE GENOMIC DNA]</scope>
    <source>
        <strain evidence="2 3">E</strain>
    </source>
</reference>
<feature type="region of interest" description="Disordered" evidence="1">
    <location>
        <begin position="63"/>
        <end position="87"/>
    </location>
</feature>
<dbReference type="OrthoDB" id="3518858at2759"/>
<feature type="compositionally biased region" description="Polar residues" evidence="1">
    <location>
        <begin position="370"/>
        <end position="380"/>
    </location>
</feature>
<dbReference type="Proteomes" id="UP000235371">
    <property type="component" value="Unassembled WGS sequence"/>
</dbReference>
<accession>A0A2J6SML9</accession>
<evidence type="ECO:0000256" key="1">
    <source>
        <dbReference type="SAM" id="MobiDB-lite"/>
    </source>
</evidence>
<dbReference type="EMBL" id="KZ613912">
    <property type="protein sequence ID" value="PMD52021.1"/>
    <property type="molecule type" value="Genomic_DNA"/>
</dbReference>
<evidence type="ECO:0000313" key="3">
    <source>
        <dbReference type="Proteomes" id="UP000235371"/>
    </source>
</evidence>
<feature type="region of interest" description="Disordered" evidence="1">
    <location>
        <begin position="294"/>
        <end position="319"/>
    </location>
</feature>
<evidence type="ECO:0000313" key="2">
    <source>
        <dbReference type="EMBL" id="PMD52021.1"/>
    </source>
</evidence>
<dbReference type="InParanoid" id="A0A2J6SML9"/>
<dbReference type="RefSeq" id="XP_024728925.1">
    <property type="nucleotide sequence ID" value="XM_024887547.1"/>
</dbReference>
<feature type="region of interest" description="Disordered" evidence="1">
    <location>
        <begin position="244"/>
        <end position="278"/>
    </location>
</feature>
<dbReference type="GeneID" id="36595623"/>
<keyword evidence="3" id="KW-1185">Reference proteome</keyword>
<gene>
    <name evidence="2" type="ORF">K444DRAFT_669685</name>
</gene>
<protein>
    <submittedName>
        <fullName evidence="2">Uncharacterized protein</fullName>
    </submittedName>
</protein>
<dbReference type="AlphaFoldDB" id="A0A2J6SML9"/>
<sequence length="682" mass="76265">MDTDPGPFEESDCDCSAANTDYRSFSMAVASGTLTTGDIIIRQPHSFLLPDLTFVASQVQTRISAEDSGKDSSGLEIEGGGRNPGRVEIEGDHNGVSGFEKHSGVARIATEISTMRTVTNYTPGARAEAEKGDEGESELENRGATEMRVMEDTKRIAATWNKTPTIRPAITTTIKTSTVKLNYANLSTPKYSNKSWSSEDSNIGGVMLNSLKPRGRQASSLVSTAPIRHEIVTGSEWRVLRDQSISPTNDGDMQDLPSATPPTNHRVKQDSSNAVGHTNHRVIYYSPAVVTPSNSRAIQDSPGAGTPSNSRAIQDSPGAVCPSNSRVIHNSLSVVAPTNNEVIQDSPGSVSPAPLHFHRKSRHAQHDNHQSVTPGPSTCTKTRKYKLLHTPDTPLTRRQKAEPDIEALTDNLQNLTLRRPTPWVYSPAAVRKALSQWKYDEQWMENAERLEAKNRFRGIDLNYGWNRAAANLINSTKDAAWVAPYFEGGPEMRMKITEALSRFSLWSQLEPIEWDAEELKGMFDMVFVGEGLGNSGWARKPGSWWGTRKKLFDGHRGRTFLEELDLWVKEIEDGREKWKQKNKGKLFALGSLKRKTSSAKAQVDVEGDGRRKRIKMPKTKAEQVMSEEWRARRRVQEKNAGRWTDGTLRMDRMWAAFHWVLNTDDPNHYLDRLWPKEIFTRS</sequence>
<organism evidence="2 3">
    <name type="scientific">Hyaloscypha bicolor E</name>
    <dbReference type="NCBI Taxonomy" id="1095630"/>
    <lineage>
        <taxon>Eukaryota</taxon>
        <taxon>Fungi</taxon>
        <taxon>Dikarya</taxon>
        <taxon>Ascomycota</taxon>
        <taxon>Pezizomycotina</taxon>
        <taxon>Leotiomycetes</taxon>
        <taxon>Helotiales</taxon>
        <taxon>Hyaloscyphaceae</taxon>
        <taxon>Hyaloscypha</taxon>
        <taxon>Hyaloscypha bicolor</taxon>
    </lineage>
</organism>
<feature type="region of interest" description="Disordered" evidence="1">
    <location>
        <begin position="361"/>
        <end position="381"/>
    </location>
</feature>